<reference evidence="7" key="1">
    <citation type="submission" date="2022-10" db="EMBL/GenBank/DDBJ databases">
        <title>Puccinia triticina Genome sequencing and assembly.</title>
        <authorList>
            <person name="Li C."/>
        </authorList>
    </citation>
    <scope>NUCLEOTIDE SEQUENCE</scope>
    <source>
        <strain evidence="7">Pt15</strain>
    </source>
</reference>
<dbReference type="Proteomes" id="UP001164743">
    <property type="component" value="Chromosome 6A"/>
</dbReference>
<evidence type="ECO:0000256" key="5">
    <source>
        <dbReference type="ARBA" id="ARBA00023212"/>
    </source>
</evidence>
<dbReference type="GeneID" id="77811549"/>
<evidence type="ECO:0000256" key="6">
    <source>
        <dbReference type="RuleBase" id="RU364015"/>
    </source>
</evidence>
<dbReference type="SUPFAM" id="SSF69645">
    <property type="entry name" value="Arp2/3 complex subunits"/>
    <property type="match status" value="2"/>
</dbReference>
<sequence length="323" mass="37519">MILLEDHNKIIQDVLTDKFSKPGSLDQAFVDFDGVRYHLSTPTKKTIVMLSMGVRCWHELVEYGVWDIMKREYANWISQEIEPDYDISLIFEVEKLPTDPEERSALIRSVALLKRNALAAPFERAFEIQKALEANPPNPDAAPRDPNQDLMALNYRPEEAIYVIPNIDRVTVVFSTIFREDTDMVYGKVFLQEFVDARRRPAIQTAPQILYSNREPPREINHIPGLAATENMGYVTFVLFPRHFSTPEVAFSTISRIQLFRDYLHYHIKASKAYLHSRMRARTNEFLKILNRAKPEVLDKERKTARYASLTLFLSNIFVHLTD</sequence>
<keyword evidence="4 6" id="KW-0009">Actin-binding</keyword>
<keyword evidence="3 6" id="KW-0963">Cytoplasm</keyword>
<evidence type="ECO:0000256" key="1">
    <source>
        <dbReference type="ARBA" id="ARBA00004245"/>
    </source>
</evidence>
<evidence type="ECO:0000256" key="3">
    <source>
        <dbReference type="ARBA" id="ARBA00022490"/>
    </source>
</evidence>
<dbReference type="Pfam" id="PF04045">
    <property type="entry name" value="P34-Arc"/>
    <property type="match status" value="1"/>
</dbReference>
<dbReference type="PANTHER" id="PTHR12058:SF0">
    <property type="entry name" value="ACTIN-RELATED PROTEIN 2_3 COMPLEX SUBUNIT 2"/>
    <property type="match status" value="1"/>
</dbReference>
<accession>A0ABY7CMW0</accession>
<evidence type="ECO:0000313" key="7">
    <source>
        <dbReference type="EMBL" id="WAQ86268.1"/>
    </source>
</evidence>
<gene>
    <name evidence="7" type="ORF">PtA15_6A900</name>
</gene>
<dbReference type="PANTHER" id="PTHR12058">
    <property type="entry name" value="ARP2/3 COMPLEX 34 KDA SUBUNIT"/>
    <property type="match status" value="1"/>
</dbReference>
<dbReference type="Gene3D" id="3.30.1460.20">
    <property type="match status" value="2"/>
</dbReference>
<name>A0ABY7CMW0_9BASI</name>
<evidence type="ECO:0000256" key="4">
    <source>
        <dbReference type="ARBA" id="ARBA00023203"/>
    </source>
</evidence>
<organism evidence="7 8">
    <name type="scientific">Puccinia triticina</name>
    <dbReference type="NCBI Taxonomy" id="208348"/>
    <lineage>
        <taxon>Eukaryota</taxon>
        <taxon>Fungi</taxon>
        <taxon>Dikarya</taxon>
        <taxon>Basidiomycota</taxon>
        <taxon>Pucciniomycotina</taxon>
        <taxon>Pucciniomycetes</taxon>
        <taxon>Pucciniales</taxon>
        <taxon>Pucciniaceae</taxon>
        <taxon>Puccinia</taxon>
    </lineage>
</organism>
<comment type="similarity">
    <text evidence="2 6">Belongs to the ARPC2 family.</text>
</comment>
<dbReference type="InterPro" id="IPR007188">
    <property type="entry name" value="ARPC2"/>
</dbReference>
<comment type="subunit">
    <text evidence="6">Component of the Arp2/3 complex.</text>
</comment>
<dbReference type="EMBL" id="CP110426">
    <property type="protein sequence ID" value="WAQ86268.1"/>
    <property type="molecule type" value="Genomic_DNA"/>
</dbReference>
<comment type="function">
    <text evidence="6">Functions as actin-binding component of the Arp2/3 complex which is involved in regulation of actin polymerization and together with an activating nucleation-promoting factor (NPF) mediates the formation of branched actin networks.</text>
</comment>
<dbReference type="RefSeq" id="XP_053021823.1">
    <property type="nucleotide sequence ID" value="XM_053170654.1"/>
</dbReference>
<protein>
    <recommendedName>
        <fullName evidence="6">Arp2/3 complex 34 kDa subunit</fullName>
    </recommendedName>
</protein>
<comment type="subcellular location">
    <subcellularLocation>
        <location evidence="1 6">Cytoplasm</location>
        <location evidence="1 6">Cytoskeleton</location>
    </subcellularLocation>
</comment>
<proteinExistence type="inferred from homology"/>
<dbReference type="InterPro" id="IPR034666">
    <property type="entry name" value="ARPC2/4"/>
</dbReference>
<keyword evidence="8" id="KW-1185">Reference proteome</keyword>
<keyword evidence="5 6" id="KW-0206">Cytoskeleton</keyword>
<evidence type="ECO:0000313" key="8">
    <source>
        <dbReference type="Proteomes" id="UP001164743"/>
    </source>
</evidence>
<evidence type="ECO:0000256" key="2">
    <source>
        <dbReference type="ARBA" id="ARBA00007192"/>
    </source>
</evidence>